<gene>
    <name evidence="5" type="ORF">LHGZ1_1606</name>
</gene>
<evidence type="ECO:0000259" key="4">
    <source>
        <dbReference type="PROSITE" id="PS50995"/>
    </source>
</evidence>
<dbReference type="PRINTS" id="PR00598">
    <property type="entry name" value="HTHMARR"/>
</dbReference>
<dbReference type="InterPro" id="IPR036388">
    <property type="entry name" value="WH-like_DNA-bd_sf"/>
</dbReference>
<dbReference type="GO" id="GO:0003700">
    <property type="term" value="F:DNA-binding transcription factor activity"/>
    <property type="evidence" value="ECO:0007669"/>
    <property type="project" value="InterPro"/>
</dbReference>
<protein>
    <submittedName>
        <fullName evidence="5">Transcriptional regulator, MarR family</fullName>
    </submittedName>
</protein>
<keyword evidence="1" id="KW-0805">Transcription regulation</keyword>
<dbReference type="Pfam" id="PF12802">
    <property type="entry name" value="MarR_2"/>
    <property type="match status" value="1"/>
</dbReference>
<dbReference type="RefSeq" id="WP_088860737.1">
    <property type="nucleotide sequence ID" value="NZ_CP022115.1"/>
</dbReference>
<name>A0A248LI50_9NEIS</name>
<evidence type="ECO:0000256" key="2">
    <source>
        <dbReference type="ARBA" id="ARBA00023125"/>
    </source>
</evidence>
<dbReference type="PANTHER" id="PTHR42756">
    <property type="entry name" value="TRANSCRIPTIONAL REGULATOR, MARR"/>
    <property type="match status" value="1"/>
</dbReference>
<dbReference type="Gene3D" id="1.10.10.10">
    <property type="entry name" value="Winged helix-like DNA-binding domain superfamily/Winged helix DNA-binding domain"/>
    <property type="match status" value="1"/>
</dbReference>
<dbReference type="AlphaFoldDB" id="A0A248LI50"/>
<dbReference type="Proteomes" id="UP000197424">
    <property type="component" value="Chromosome"/>
</dbReference>
<accession>A0A248LI50</accession>
<evidence type="ECO:0000313" key="5">
    <source>
        <dbReference type="EMBL" id="ASJ24437.1"/>
    </source>
</evidence>
<keyword evidence="3" id="KW-0804">Transcription</keyword>
<evidence type="ECO:0000313" key="6">
    <source>
        <dbReference type="Proteomes" id="UP000197424"/>
    </source>
</evidence>
<feature type="domain" description="HTH marR-type" evidence="4">
    <location>
        <begin position="1"/>
        <end position="139"/>
    </location>
</feature>
<dbReference type="InterPro" id="IPR000835">
    <property type="entry name" value="HTH_MarR-typ"/>
</dbReference>
<dbReference type="EMBL" id="CP022115">
    <property type="protein sequence ID" value="ASJ24437.1"/>
    <property type="molecule type" value="Genomic_DNA"/>
</dbReference>
<reference evidence="6" key="1">
    <citation type="submission" date="2017-06" db="EMBL/GenBank/DDBJ databases">
        <title>Whole genome sequence of Laribacter hongkongensis LHGZ1.</title>
        <authorList>
            <person name="Chen D."/>
            <person name="Wu H."/>
            <person name="Chen J."/>
        </authorList>
    </citation>
    <scope>NUCLEOTIDE SEQUENCE [LARGE SCALE GENOMIC DNA]</scope>
    <source>
        <strain evidence="6">LHGZ1</strain>
    </source>
</reference>
<dbReference type="SUPFAM" id="SSF46785">
    <property type="entry name" value="Winged helix' DNA-binding domain"/>
    <property type="match status" value="1"/>
</dbReference>
<evidence type="ECO:0000256" key="1">
    <source>
        <dbReference type="ARBA" id="ARBA00023015"/>
    </source>
</evidence>
<dbReference type="PROSITE" id="PS50995">
    <property type="entry name" value="HTH_MARR_2"/>
    <property type="match status" value="1"/>
</dbReference>
<dbReference type="SMART" id="SM00347">
    <property type="entry name" value="HTH_MARR"/>
    <property type="match status" value="1"/>
</dbReference>
<dbReference type="InterPro" id="IPR036390">
    <property type="entry name" value="WH_DNA-bd_sf"/>
</dbReference>
<organism evidence="5 6">
    <name type="scientific">Laribacter hongkongensis</name>
    <dbReference type="NCBI Taxonomy" id="168471"/>
    <lineage>
        <taxon>Bacteria</taxon>
        <taxon>Pseudomonadati</taxon>
        <taxon>Pseudomonadota</taxon>
        <taxon>Betaproteobacteria</taxon>
        <taxon>Neisseriales</taxon>
        <taxon>Aquaspirillaceae</taxon>
        <taxon>Laribacter</taxon>
    </lineage>
</organism>
<proteinExistence type="predicted"/>
<dbReference type="PANTHER" id="PTHR42756:SF1">
    <property type="entry name" value="TRANSCRIPTIONAL REPRESSOR OF EMRAB OPERON"/>
    <property type="match status" value="1"/>
</dbReference>
<dbReference type="OrthoDB" id="7004755at2"/>
<dbReference type="GO" id="GO:0003677">
    <property type="term" value="F:DNA binding"/>
    <property type="evidence" value="ECO:0007669"/>
    <property type="project" value="UniProtKB-KW"/>
</dbReference>
<evidence type="ECO:0000256" key="3">
    <source>
        <dbReference type="ARBA" id="ARBA00023163"/>
    </source>
</evidence>
<sequence length="155" mass="17614">MTDSNTPYLTYKLDLIKTIASKAADVHYRKAFDLRIRELRVLRLVHRFPGITATELGSKLVVDKTLLSKNIAHLEARGLITREADARDNRLQCLNLTEAGLKIWQESERIGRGLEDEMFSGLTPDEWDELHDLLDRVILSFNRWSAKGQAGPRGG</sequence>
<keyword evidence="2" id="KW-0238">DNA-binding</keyword>